<proteinExistence type="predicted"/>
<sequence length="220" mass="22785">MNRTPIASLRALALVLGILLIAGGCALARANDTASATTSSVLPTTTTTTIPAIDLPLPPGDNSVYILGDSVILGTQYVIDATLAGWKVTLDAKVSRRLDQGIDIVRSKGGFLGRVVVVHLCTNWYGGDYGAVADELIAMLKGVDRIVWSTCVPWVGEINSANDAIKALPDRHPNVAAVDWAAIAGTPGYTSRDGLHLQGVGQNALADLVARAIGPAPAPA</sequence>
<dbReference type="EMBL" id="CAFBNC010000006">
    <property type="protein sequence ID" value="CAB4923695.1"/>
    <property type="molecule type" value="Genomic_DNA"/>
</dbReference>
<organism evidence="1">
    <name type="scientific">freshwater metagenome</name>
    <dbReference type="NCBI Taxonomy" id="449393"/>
    <lineage>
        <taxon>unclassified sequences</taxon>
        <taxon>metagenomes</taxon>
        <taxon>ecological metagenomes</taxon>
    </lineage>
</organism>
<accession>A0A6J7HYY5</accession>
<dbReference type="AlphaFoldDB" id="A0A6J7HYY5"/>
<dbReference type="PROSITE" id="PS51257">
    <property type="entry name" value="PROKAR_LIPOPROTEIN"/>
    <property type="match status" value="1"/>
</dbReference>
<dbReference type="InterPro" id="IPR036514">
    <property type="entry name" value="SGNH_hydro_sf"/>
</dbReference>
<gene>
    <name evidence="1" type="ORF">UFOPK3733_00231</name>
</gene>
<evidence type="ECO:0000313" key="1">
    <source>
        <dbReference type="EMBL" id="CAB4923695.1"/>
    </source>
</evidence>
<reference evidence="1" key="1">
    <citation type="submission" date="2020-05" db="EMBL/GenBank/DDBJ databases">
        <authorList>
            <person name="Chiriac C."/>
            <person name="Salcher M."/>
            <person name="Ghai R."/>
            <person name="Kavagutti S V."/>
        </authorList>
    </citation>
    <scope>NUCLEOTIDE SEQUENCE</scope>
</reference>
<dbReference type="SUPFAM" id="SSF52266">
    <property type="entry name" value="SGNH hydrolase"/>
    <property type="match status" value="1"/>
</dbReference>
<dbReference type="Gene3D" id="3.40.50.1110">
    <property type="entry name" value="SGNH hydrolase"/>
    <property type="match status" value="1"/>
</dbReference>
<name>A0A6J7HYY5_9ZZZZ</name>
<protein>
    <submittedName>
        <fullName evidence="1">Unannotated protein</fullName>
    </submittedName>
</protein>